<dbReference type="Proteomes" id="UP001500456">
    <property type="component" value="Unassembled WGS sequence"/>
</dbReference>
<comment type="caution">
    <text evidence="1">The sequence shown here is derived from an EMBL/GenBank/DDBJ whole genome shotgun (WGS) entry which is preliminary data.</text>
</comment>
<gene>
    <name evidence="1" type="ORF">GCM10022232_23400</name>
</gene>
<organism evidence="1 2">
    <name type="scientific">Streptomyces plumbiresistens</name>
    <dbReference type="NCBI Taxonomy" id="511811"/>
    <lineage>
        <taxon>Bacteria</taxon>
        <taxon>Bacillati</taxon>
        <taxon>Actinomycetota</taxon>
        <taxon>Actinomycetes</taxon>
        <taxon>Kitasatosporales</taxon>
        <taxon>Streptomycetaceae</taxon>
        <taxon>Streptomyces</taxon>
    </lineage>
</organism>
<sequence>MPNGQDPRGDIHLFAECDSDRIKASGLHQATLHNLTELRLFDAHFKVSTSLWVNPVLEVAYQAHTYSSSSRVRHGSVSAGKQAVKEFELQRSGWAEGVEVVTTVVDWSRDEPYDPTIAEPTRRFDRICEYDIEVGD</sequence>
<proteinExistence type="predicted"/>
<evidence type="ECO:0000313" key="2">
    <source>
        <dbReference type="Proteomes" id="UP001500456"/>
    </source>
</evidence>
<name>A0ABP7QXR2_9ACTN</name>
<reference evidence="2" key="1">
    <citation type="journal article" date="2019" name="Int. J. Syst. Evol. Microbiol.">
        <title>The Global Catalogue of Microorganisms (GCM) 10K type strain sequencing project: providing services to taxonomists for standard genome sequencing and annotation.</title>
        <authorList>
            <consortium name="The Broad Institute Genomics Platform"/>
            <consortium name="The Broad Institute Genome Sequencing Center for Infectious Disease"/>
            <person name="Wu L."/>
            <person name="Ma J."/>
        </authorList>
    </citation>
    <scope>NUCLEOTIDE SEQUENCE [LARGE SCALE GENOMIC DNA]</scope>
    <source>
        <strain evidence="2">JCM 16924</strain>
    </source>
</reference>
<dbReference type="EMBL" id="BAAAZX010000005">
    <property type="protein sequence ID" value="GAA3989101.1"/>
    <property type="molecule type" value="Genomic_DNA"/>
</dbReference>
<evidence type="ECO:0000313" key="1">
    <source>
        <dbReference type="EMBL" id="GAA3989101.1"/>
    </source>
</evidence>
<keyword evidence="2" id="KW-1185">Reference proteome</keyword>
<accession>A0ABP7QXR2</accession>
<protein>
    <submittedName>
        <fullName evidence="1">Uncharacterized protein</fullName>
    </submittedName>
</protein>